<gene>
    <name evidence="1" type="ORF">HRI96_11580</name>
</gene>
<accession>A0A975IDB2</accession>
<dbReference type="EMBL" id="CP054257">
    <property type="protein sequence ID" value="QTQ12780.1"/>
    <property type="molecule type" value="Genomic_DNA"/>
</dbReference>
<evidence type="ECO:0000313" key="1">
    <source>
        <dbReference type="EMBL" id="QTQ12780.1"/>
    </source>
</evidence>
<protein>
    <submittedName>
        <fullName evidence="1">Uncharacterized protein</fullName>
    </submittedName>
</protein>
<dbReference type="RefSeq" id="WP_210117492.1">
    <property type="nucleotide sequence ID" value="NZ_CP054257.1"/>
</dbReference>
<dbReference type="Proteomes" id="UP000671995">
    <property type="component" value="Chromosome"/>
</dbReference>
<organism evidence="1 2">
    <name type="scientific">Treponema parvum</name>
    <dbReference type="NCBI Taxonomy" id="138851"/>
    <lineage>
        <taxon>Bacteria</taxon>
        <taxon>Pseudomonadati</taxon>
        <taxon>Spirochaetota</taxon>
        <taxon>Spirochaetia</taxon>
        <taxon>Spirochaetales</taxon>
        <taxon>Treponemataceae</taxon>
        <taxon>Treponema</taxon>
    </lineage>
</organism>
<reference evidence="1" key="2">
    <citation type="journal article" date="2021" name="Microbiol. Resour. Announc.">
        <title>Complete Genome Sequences of Three Human Oral Treponema parvum Isolates.</title>
        <authorList>
            <person name="Zeng H."/>
            <person name="Watt R.M."/>
        </authorList>
    </citation>
    <scope>NUCLEOTIDE SEQUENCE</scope>
    <source>
        <strain evidence="1">ATCC 700773</strain>
    </source>
</reference>
<name>A0A975IDB2_9SPIR</name>
<evidence type="ECO:0000313" key="2">
    <source>
        <dbReference type="Proteomes" id="UP000671995"/>
    </source>
</evidence>
<dbReference type="AlphaFoldDB" id="A0A975IDB2"/>
<sequence length="125" mass="14663">MYNLENIHDFRLIGILLDAQRNVSLVLRGKKRKVLVFKNPIRMKINNFQTGNILLEVNIYNDLTEEKDLYRLLCFLYDIEIDELQNEWVQSIINHIHSKSLILVELVESYGAHGVIICKSYSEKA</sequence>
<reference evidence="1" key="1">
    <citation type="submission" date="2020-05" db="EMBL/GenBank/DDBJ databases">
        <authorList>
            <person name="Zeng H."/>
            <person name="Chan Y.K."/>
            <person name="Watt R.M."/>
        </authorList>
    </citation>
    <scope>NUCLEOTIDE SEQUENCE</scope>
    <source>
        <strain evidence="1">ATCC 700773</strain>
    </source>
</reference>
<proteinExistence type="predicted"/>